<dbReference type="EMBL" id="JAMYWD010000012">
    <property type="protein sequence ID" value="KAJ4952383.1"/>
    <property type="molecule type" value="Genomic_DNA"/>
</dbReference>
<name>A0A9Q0JW26_9MAGN</name>
<evidence type="ECO:0000313" key="2">
    <source>
        <dbReference type="Proteomes" id="UP001141806"/>
    </source>
</evidence>
<protein>
    <submittedName>
        <fullName evidence="1">Uncharacterized protein</fullName>
    </submittedName>
</protein>
<accession>A0A9Q0JW26</accession>
<gene>
    <name evidence="1" type="ORF">NE237_029215</name>
</gene>
<dbReference type="Proteomes" id="UP001141806">
    <property type="component" value="Unassembled WGS sequence"/>
</dbReference>
<keyword evidence="2" id="KW-1185">Reference proteome</keyword>
<evidence type="ECO:0000313" key="1">
    <source>
        <dbReference type="EMBL" id="KAJ4952383.1"/>
    </source>
</evidence>
<reference evidence="1" key="1">
    <citation type="journal article" date="2023" name="Plant J.">
        <title>The genome of the king protea, Protea cynaroides.</title>
        <authorList>
            <person name="Chang J."/>
            <person name="Duong T.A."/>
            <person name="Schoeman C."/>
            <person name="Ma X."/>
            <person name="Roodt D."/>
            <person name="Barker N."/>
            <person name="Li Z."/>
            <person name="Van de Peer Y."/>
            <person name="Mizrachi E."/>
        </authorList>
    </citation>
    <scope>NUCLEOTIDE SEQUENCE</scope>
    <source>
        <tissue evidence="1">Young leaves</tissue>
    </source>
</reference>
<proteinExistence type="predicted"/>
<dbReference type="AlphaFoldDB" id="A0A9Q0JW26"/>
<sequence length="104" mass="11676">MVCSFVFVLDILTIAKLFMRNQEAAVVFFLWLELLVNELETSMLVLIFVAAHVSVNTRDICLPFYLIVHSDTAFCGTIPLKCLNDPSCHLTSLFEVSAMKNFAA</sequence>
<comment type="caution">
    <text evidence="1">The sequence shown here is derived from an EMBL/GenBank/DDBJ whole genome shotgun (WGS) entry which is preliminary data.</text>
</comment>
<organism evidence="1 2">
    <name type="scientific">Protea cynaroides</name>
    <dbReference type="NCBI Taxonomy" id="273540"/>
    <lineage>
        <taxon>Eukaryota</taxon>
        <taxon>Viridiplantae</taxon>
        <taxon>Streptophyta</taxon>
        <taxon>Embryophyta</taxon>
        <taxon>Tracheophyta</taxon>
        <taxon>Spermatophyta</taxon>
        <taxon>Magnoliopsida</taxon>
        <taxon>Proteales</taxon>
        <taxon>Proteaceae</taxon>
        <taxon>Protea</taxon>
    </lineage>
</organism>